<dbReference type="InterPro" id="IPR000182">
    <property type="entry name" value="GNAT_dom"/>
</dbReference>
<dbReference type="HOGENOM" id="CLU_063930_0_0_1"/>
<dbReference type="STRING" id="653667.S9WZG8"/>
<evidence type="ECO:0000313" key="2">
    <source>
        <dbReference type="EMBL" id="EPY50112.1"/>
    </source>
</evidence>
<organism evidence="2 3">
    <name type="scientific">Schizosaccharomyces cryophilus (strain OY26 / ATCC MYA-4695 / CBS 11777 / NBRC 106824 / NRRL Y48691)</name>
    <name type="common">Fission yeast</name>
    <dbReference type="NCBI Taxonomy" id="653667"/>
    <lineage>
        <taxon>Eukaryota</taxon>
        <taxon>Fungi</taxon>
        <taxon>Dikarya</taxon>
        <taxon>Ascomycota</taxon>
        <taxon>Taphrinomycotina</taxon>
        <taxon>Schizosaccharomycetes</taxon>
        <taxon>Schizosaccharomycetales</taxon>
        <taxon>Schizosaccharomycetaceae</taxon>
        <taxon>Schizosaccharomyces</taxon>
    </lineage>
</organism>
<dbReference type="Gene3D" id="3.40.630.30">
    <property type="match status" value="1"/>
</dbReference>
<keyword evidence="3" id="KW-1185">Reference proteome</keyword>
<dbReference type="GO" id="GO:0016747">
    <property type="term" value="F:acyltransferase activity, transferring groups other than amino-acyl groups"/>
    <property type="evidence" value="ECO:0007669"/>
    <property type="project" value="InterPro"/>
</dbReference>
<name>S9WZG8_SCHCR</name>
<feature type="domain" description="N-acetyltransferase" evidence="1">
    <location>
        <begin position="70"/>
        <end position="207"/>
    </location>
</feature>
<gene>
    <name evidence="2" type="ORF">SPOG_03580</name>
</gene>
<accession>S9WZG8</accession>
<dbReference type="eggNOG" id="ENOG502RXZ0">
    <property type="taxonomic scope" value="Eukaryota"/>
</dbReference>
<dbReference type="PANTHER" id="PTHR42791">
    <property type="entry name" value="GNAT FAMILY ACETYLTRANSFERASE"/>
    <property type="match status" value="1"/>
</dbReference>
<dbReference type="Pfam" id="PF00583">
    <property type="entry name" value="Acetyltransf_1"/>
    <property type="match status" value="1"/>
</dbReference>
<dbReference type="InterPro" id="IPR052523">
    <property type="entry name" value="Trichothecene_AcTrans"/>
</dbReference>
<dbReference type="Proteomes" id="UP000015464">
    <property type="component" value="Unassembled WGS sequence"/>
</dbReference>
<dbReference type="InterPro" id="IPR016181">
    <property type="entry name" value="Acyl_CoA_acyltransferase"/>
</dbReference>
<proteinExistence type="predicted"/>
<evidence type="ECO:0000259" key="1">
    <source>
        <dbReference type="PROSITE" id="PS51186"/>
    </source>
</evidence>
<dbReference type="PANTHER" id="PTHR42791:SF1">
    <property type="entry name" value="N-ACETYLTRANSFERASE DOMAIN-CONTAINING PROTEIN"/>
    <property type="match status" value="1"/>
</dbReference>
<evidence type="ECO:0000313" key="3">
    <source>
        <dbReference type="Proteomes" id="UP000015464"/>
    </source>
</evidence>
<dbReference type="EMBL" id="KE546994">
    <property type="protein sequence ID" value="EPY50112.1"/>
    <property type="molecule type" value="Genomic_DNA"/>
</dbReference>
<dbReference type="OMA" id="HAMLRKN"/>
<dbReference type="SUPFAM" id="SSF55729">
    <property type="entry name" value="Acyl-CoA N-acyltransferases (Nat)"/>
    <property type="match status" value="1"/>
</dbReference>
<reference evidence="2 3" key="1">
    <citation type="journal article" date="2011" name="Science">
        <title>Comparative functional genomics of the fission yeasts.</title>
        <authorList>
            <person name="Rhind N."/>
            <person name="Chen Z."/>
            <person name="Yassour M."/>
            <person name="Thompson D.A."/>
            <person name="Haas B.J."/>
            <person name="Habib N."/>
            <person name="Wapinski I."/>
            <person name="Roy S."/>
            <person name="Lin M.F."/>
            <person name="Heiman D.I."/>
            <person name="Young S.K."/>
            <person name="Furuya K."/>
            <person name="Guo Y."/>
            <person name="Pidoux A."/>
            <person name="Chen H.M."/>
            <person name="Robbertse B."/>
            <person name="Goldberg J.M."/>
            <person name="Aoki K."/>
            <person name="Bayne E.H."/>
            <person name="Berlin A.M."/>
            <person name="Desjardins C.A."/>
            <person name="Dobbs E."/>
            <person name="Dukaj L."/>
            <person name="Fan L."/>
            <person name="FitzGerald M.G."/>
            <person name="French C."/>
            <person name="Gujja S."/>
            <person name="Hansen K."/>
            <person name="Keifenheim D."/>
            <person name="Levin J.Z."/>
            <person name="Mosher R.A."/>
            <person name="Mueller C.A."/>
            <person name="Pfiffner J."/>
            <person name="Priest M."/>
            <person name="Russ C."/>
            <person name="Smialowska A."/>
            <person name="Swoboda P."/>
            <person name="Sykes S.M."/>
            <person name="Vaughn M."/>
            <person name="Vengrova S."/>
            <person name="Yoder R."/>
            <person name="Zeng Q."/>
            <person name="Allshire R."/>
            <person name="Baulcombe D."/>
            <person name="Birren B.W."/>
            <person name="Brown W."/>
            <person name="Ekwall K."/>
            <person name="Kellis M."/>
            <person name="Leatherwood J."/>
            <person name="Levin H."/>
            <person name="Margalit H."/>
            <person name="Martienssen R."/>
            <person name="Nieduszynski C.A."/>
            <person name="Spatafora J.W."/>
            <person name="Friedman N."/>
            <person name="Dalgaard J.Z."/>
            <person name="Baumann P."/>
            <person name="Niki H."/>
            <person name="Regev A."/>
            <person name="Nusbaum C."/>
        </authorList>
    </citation>
    <scope>NUCLEOTIDE SEQUENCE [LARGE SCALE GENOMIC DNA]</scope>
    <source>
        <strain evidence="3">OY26 / ATCC MYA-4695 / CBS 11777 / NBRC 106824 / NRRL Y48691</strain>
    </source>
</reference>
<dbReference type="CDD" id="cd04301">
    <property type="entry name" value="NAT_SF"/>
    <property type="match status" value="1"/>
</dbReference>
<dbReference type="PROSITE" id="PS51186">
    <property type="entry name" value="GNAT"/>
    <property type="match status" value="1"/>
</dbReference>
<dbReference type="OrthoDB" id="410198at2759"/>
<protein>
    <recommendedName>
        <fullName evidence="1">N-acetyltransferase domain-containing protein</fullName>
    </recommendedName>
</protein>
<dbReference type="AlphaFoldDB" id="S9WZG8"/>
<sequence>MSVQKVEVKDYKKVAAVLAEAFYNDPVHLYFAGPPNGEQYERLLQDCFEYIAYACLMRGHVFQVDDFSGVALWAGPGERIDDWYTVLRSGLWRLFYKLGAENRHRFFNELIPLHNRVMPEAMKDRIDNFWYLMFVGVKANSRGKGYLRKLLKPILDIADQRNLPCYLESTHPNNRPRYEHFGFRVVQTVQLKQDSDIIPIDVMVREP</sequence>
<dbReference type="GeneID" id="25037897"/>
<dbReference type="RefSeq" id="XP_013025449.1">
    <property type="nucleotide sequence ID" value="XM_013169995.1"/>
</dbReference>